<dbReference type="EMBL" id="JXTC01000031">
    <property type="protein sequence ID" value="PON97502.1"/>
    <property type="molecule type" value="Genomic_DNA"/>
</dbReference>
<reference evidence="2" key="1">
    <citation type="submission" date="2016-06" db="EMBL/GenBank/DDBJ databases">
        <title>Parallel loss of symbiosis genes in relatives of nitrogen-fixing non-legume Parasponia.</title>
        <authorList>
            <person name="Van Velzen R."/>
            <person name="Holmer R."/>
            <person name="Bu F."/>
            <person name="Rutten L."/>
            <person name="Van Zeijl A."/>
            <person name="Liu W."/>
            <person name="Santuari L."/>
            <person name="Cao Q."/>
            <person name="Sharma T."/>
            <person name="Shen D."/>
            <person name="Roswanjaya Y."/>
            <person name="Wardhani T."/>
            <person name="Kalhor M.S."/>
            <person name="Jansen J."/>
            <person name="Van den Hoogen J."/>
            <person name="Gungor B."/>
            <person name="Hartog M."/>
            <person name="Hontelez J."/>
            <person name="Verver J."/>
            <person name="Yang W.-C."/>
            <person name="Schijlen E."/>
            <person name="Repin R."/>
            <person name="Schilthuizen M."/>
            <person name="Schranz E."/>
            <person name="Heidstra R."/>
            <person name="Miyata K."/>
            <person name="Fedorova E."/>
            <person name="Kohlen W."/>
            <person name="Bisseling T."/>
            <person name="Smit S."/>
            <person name="Geurts R."/>
        </authorList>
    </citation>
    <scope>NUCLEOTIDE SEQUENCE [LARGE SCALE GENOMIC DNA]</scope>
    <source>
        <strain evidence="2">cv. RG33-2</strain>
    </source>
</reference>
<evidence type="ECO:0000313" key="1">
    <source>
        <dbReference type="EMBL" id="PON97502.1"/>
    </source>
</evidence>
<keyword evidence="2" id="KW-1185">Reference proteome</keyword>
<gene>
    <name evidence="1" type="ORF">TorRG33x02_067040</name>
</gene>
<dbReference type="AlphaFoldDB" id="A0A2P5FI87"/>
<evidence type="ECO:0000313" key="2">
    <source>
        <dbReference type="Proteomes" id="UP000237000"/>
    </source>
</evidence>
<accession>A0A2P5FI87</accession>
<comment type="caution">
    <text evidence="1">The sequence shown here is derived from an EMBL/GenBank/DDBJ whole genome shotgun (WGS) entry which is preliminary data.</text>
</comment>
<proteinExistence type="predicted"/>
<dbReference type="InParanoid" id="A0A2P5FI87"/>
<protein>
    <submittedName>
        <fullName evidence="1">Uncharacterized protein</fullName>
    </submittedName>
</protein>
<sequence length="188" mass="21556">MYINLRSKNPKVKLDPNIKPETQSYIRARNFQVRPNPKVWIWTEFGRLIYTPGGKFCPSRNFSSHRSHFQAPPSLPSLSLFWPAFRTSELCCRRGSSSSPCEIVKDRFWLDEELEIELELGLSTTLGFTSNLEKLVVDRFSSPEVFKAVSKASDLASETGAHGDAMRFGYCRDPLWRQGWFECVRLAG</sequence>
<organism evidence="1 2">
    <name type="scientific">Trema orientale</name>
    <name type="common">Charcoal tree</name>
    <name type="synonym">Celtis orientalis</name>
    <dbReference type="NCBI Taxonomy" id="63057"/>
    <lineage>
        <taxon>Eukaryota</taxon>
        <taxon>Viridiplantae</taxon>
        <taxon>Streptophyta</taxon>
        <taxon>Embryophyta</taxon>
        <taxon>Tracheophyta</taxon>
        <taxon>Spermatophyta</taxon>
        <taxon>Magnoliopsida</taxon>
        <taxon>eudicotyledons</taxon>
        <taxon>Gunneridae</taxon>
        <taxon>Pentapetalae</taxon>
        <taxon>rosids</taxon>
        <taxon>fabids</taxon>
        <taxon>Rosales</taxon>
        <taxon>Cannabaceae</taxon>
        <taxon>Trema</taxon>
    </lineage>
</organism>
<dbReference type="Proteomes" id="UP000237000">
    <property type="component" value="Unassembled WGS sequence"/>
</dbReference>
<name>A0A2P5FI87_TREOI</name>